<dbReference type="PROSITE" id="PS50928">
    <property type="entry name" value="ABC_TM1"/>
    <property type="match status" value="1"/>
</dbReference>
<evidence type="ECO:0000256" key="5">
    <source>
        <dbReference type="ARBA" id="ARBA00023032"/>
    </source>
</evidence>
<dbReference type="GO" id="GO:0015419">
    <property type="term" value="F:ABC-type sulfate transporter activity"/>
    <property type="evidence" value="ECO:0007669"/>
    <property type="project" value="InterPro"/>
</dbReference>
<evidence type="ECO:0000256" key="4">
    <source>
        <dbReference type="ARBA" id="ARBA00022989"/>
    </source>
</evidence>
<dbReference type="EMBL" id="CP002117">
    <property type="protein sequence ID" value="ADN37171.1"/>
    <property type="molecule type" value="Genomic_DNA"/>
</dbReference>
<organism evidence="9 10">
    <name type="scientific">Methanolacinia petrolearia (strain DSM 11571 / OCM 486 / SEBR 4847)</name>
    <name type="common">Methanoplanus petrolearius</name>
    <dbReference type="NCBI Taxonomy" id="679926"/>
    <lineage>
        <taxon>Archaea</taxon>
        <taxon>Methanobacteriati</taxon>
        <taxon>Methanobacteriota</taxon>
        <taxon>Stenosarchaea group</taxon>
        <taxon>Methanomicrobia</taxon>
        <taxon>Methanomicrobiales</taxon>
        <taxon>Methanomicrobiaceae</taxon>
        <taxon>Methanolacinia</taxon>
    </lineage>
</organism>
<evidence type="ECO:0000256" key="1">
    <source>
        <dbReference type="ARBA" id="ARBA00004141"/>
    </source>
</evidence>
<dbReference type="GeneID" id="9744918"/>
<dbReference type="SUPFAM" id="SSF161098">
    <property type="entry name" value="MetI-like"/>
    <property type="match status" value="1"/>
</dbReference>
<dbReference type="PANTHER" id="PTHR30406:SF8">
    <property type="entry name" value="SULFATE TRANSPORT SYSTEM PERMEASE PROTEIN CYST"/>
    <property type="match status" value="1"/>
</dbReference>
<evidence type="ECO:0000256" key="3">
    <source>
        <dbReference type="ARBA" id="ARBA00022692"/>
    </source>
</evidence>
<evidence type="ECO:0000259" key="8">
    <source>
        <dbReference type="PROSITE" id="PS50928"/>
    </source>
</evidence>
<dbReference type="STRING" id="679926.Mpet_2425"/>
<dbReference type="HOGENOM" id="CLU_016047_14_3_2"/>
<feature type="transmembrane region" description="Helical" evidence="7">
    <location>
        <begin position="189"/>
        <end position="214"/>
    </location>
</feature>
<feature type="transmembrane region" description="Helical" evidence="7">
    <location>
        <begin position="129"/>
        <end position="151"/>
    </location>
</feature>
<evidence type="ECO:0000313" key="10">
    <source>
        <dbReference type="Proteomes" id="UP000006565"/>
    </source>
</evidence>
<evidence type="ECO:0000313" key="9">
    <source>
        <dbReference type="EMBL" id="ADN37171.1"/>
    </source>
</evidence>
<dbReference type="Gene3D" id="1.10.3720.10">
    <property type="entry name" value="MetI-like"/>
    <property type="match status" value="1"/>
</dbReference>
<dbReference type="GO" id="GO:0005886">
    <property type="term" value="C:plasma membrane"/>
    <property type="evidence" value="ECO:0007669"/>
    <property type="project" value="UniProtKB-SubCell"/>
</dbReference>
<dbReference type="InterPro" id="IPR006469">
    <property type="entry name" value="NifC_ABC_porter"/>
</dbReference>
<dbReference type="Pfam" id="PF00528">
    <property type="entry name" value="BPD_transp_1"/>
    <property type="match status" value="1"/>
</dbReference>
<comment type="subcellular location">
    <subcellularLocation>
        <location evidence="7">Cell membrane</location>
        <topology evidence="7">Multi-pass membrane protein</topology>
    </subcellularLocation>
    <subcellularLocation>
        <location evidence="1">Membrane</location>
        <topology evidence="1">Multi-pass membrane protein</topology>
    </subcellularLocation>
</comment>
<keyword evidence="5" id="KW-0764">Sulfate transport</keyword>
<feature type="transmembrane region" description="Helical" evidence="7">
    <location>
        <begin position="12"/>
        <end position="32"/>
    </location>
</feature>
<feature type="transmembrane region" description="Helical" evidence="7">
    <location>
        <begin position="97"/>
        <end position="117"/>
    </location>
</feature>
<dbReference type="PANTHER" id="PTHR30406">
    <property type="entry name" value="SULFATE TRANSPORT SYSTEM PERMEASE PROTEIN"/>
    <property type="match status" value="1"/>
</dbReference>
<dbReference type="KEGG" id="mpi:Mpet_2425"/>
<comment type="similarity">
    <text evidence="7">Belongs to the binding-protein-dependent transport system permease family.</text>
</comment>
<keyword evidence="10" id="KW-1185">Reference proteome</keyword>
<dbReference type="AlphaFoldDB" id="E1REC8"/>
<evidence type="ECO:0000256" key="7">
    <source>
        <dbReference type="RuleBase" id="RU363032"/>
    </source>
</evidence>
<dbReference type="InterPro" id="IPR035906">
    <property type="entry name" value="MetI-like_sf"/>
</dbReference>
<feature type="transmembrane region" description="Helical" evidence="7">
    <location>
        <begin position="234"/>
        <end position="255"/>
    </location>
</feature>
<evidence type="ECO:0000256" key="6">
    <source>
        <dbReference type="ARBA" id="ARBA00023136"/>
    </source>
</evidence>
<dbReference type="InterPro" id="IPR005667">
    <property type="entry name" value="Sulph_transpt2"/>
</dbReference>
<keyword evidence="6 7" id="KW-0472">Membrane</keyword>
<dbReference type="InterPro" id="IPR000515">
    <property type="entry name" value="MetI-like"/>
</dbReference>
<gene>
    <name evidence="9" type="ordered locus">Mpet_2425</name>
</gene>
<evidence type="ECO:0000256" key="2">
    <source>
        <dbReference type="ARBA" id="ARBA00022448"/>
    </source>
</evidence>
<sequence length="264" mass="28461">MSDIRHSRLKRFSIGVGVFVTAFILVVLLLIVSYPGPEALVSSIFSDEMMFAIYLSIVTSVTSTGLCILFAVPVSYALARYEFPFKNLINTSIDLPIALPPLVAGVGLLLLFGQTALGKGLAAAGIEFIFTPLGIIVAQFFVNLPFMVRILRSTFQSVSPRYEYVARTLGCSELQAFIKVTLPMAKNGFFAGTVITWSRAIGEFGAALMVAGATRMKTESLPVAVFLNMSTGDLNMATAAATILIIIAIISLYVFERYGGTTQI</sequence>
<proteinExistence type="inferred from homology"/>
<keyword evidence="2 7" id="KW-0813">Transport</keyword>
<feature type="transmembrane region" description="Helical" evidence="7">
    <location>
        <begin position="52"/>
        <end position="76"/>
    </location>
</feature>
<protein>
    <submittedName>
        <fullName evidence="9">NifC-like ABC-type porter</fullName>
    </submittedName>
</protein>
<feature type="domain" description="ABC transmembrane type-1" evidence="8">
    <location>
        <begin position="53"/>
        <end position="255"/>
    </location>
</feature>
<reference evidence="9 10" key="1">
    <citation type="journal article" date="2010" name="Stand. Genomic Sci.">
        <title>Complete genome sequence of Methanoplanus petrolearius type strain (SEBR 4847).</title>
        <authorList>
            <person name="Brambilla E."/>
            <person name="Djao O.D."/>
            <person name="Daligault H."/>
            <person name="Lapidus A."/>
            <person name="Lucas S."/>
            <person name="Hammon N."/>
            <person name="Nolan M."/>
            <person name="Tice H."/>
            <person name="Cheng J.F."/>
            <person name="Han C."/>
            <person name="Tapia R."/>
            <person name="Goodwin L."/>
            <person name="Pitluck S."/>
            <person name="Liolios K."/>
            <person name="Ivanova N."/>
            <person name="Mavromatis K."/>
            <person name="Mikhailova N."/>
            <person name="Pati A."/>
            <person name="Chen A."/>
            <person name="Palaniappan K."/>
            <person name="Land M."/>
            <person name="Hauser L."/>
            <person name="Chang Y.J."/>
            <person name="Jeffries C.D."/>
            <person name="Rohde M."/>
            <person name="Spring S."/>
            <person name="Sikorski J."/>
            <person name="Goker M."/>
            <person name="Woyke T."/>
            <person name="Bristow J."/>
            <person name="Eisen J.A."/>
            <person name="Markowitz V."/>
            <person name="Hugenholtz P."/>
            <person name="Kyrpides N.C."/>
            <person name="Klenk H.P."/>
        </authorList>
    </citation>
    <scope>NUCLEOTIDE SEQUENCE [LARGE SCALE GENOMIC DNA]</scope>
    <source>
        <strain evidence="10">DSM 11571 / OCM 486 / SEBR 4847</strain>
    </source>
</reference>
<keyword evidence="4 7" id="KW-1133">Transmembrane helix</keyword>
<keyword evidence="3 7" id="KW-0812">Transmembrane</keyword>
<accession>E1REC8</accession>
<dbReference type="Proteomes" id="UP000006565">
    <property type="component" value="Chromosome"/>
</dbReference>
<name>E1REC8_METP4</name>
<dbReference type="RefSeq" id="WP_013330348.1">
    <property type="nucleotide sequence ID" value="NC_014507.1"/>
</dbReference>
<dbReference type="NCBIfam" id="TIGR01581">
    <property type="entry name" value="Mo_ABC_porter"/>
    <property type="match status" value="1"/>
</dbReference>
<dbReference type="eggNOG" id="arCOG00164">
    <property type="taxonomic scope" value="Archaea"/>
</dbReference>
<dbReference type="CDD" id="cd06261">
    <property type="entry name" value="TM_PBP2"/>
    <property type="match status" value="1"/>
</dbReference>